<keyword evidence="8 10" id="KW-0630">Potassium</keyword>
<dbReference type="GO" id="GO:0046872">
    <property type="term" value="F:metal ion binding"/>
    <property type="evidence" value="ECO:0007669"/>
    <property type="project" value="UniProtKB-KW"/>
</dbReference>
<dbReference type="InterPro" id="IPR005225">
    <property type="entry name" value="Small_GTP-bd"/>
</dbReference>
<sequence length="459" mass="51118">MYKEDTIAAISTPHGTGGVGIIRISGDKAFEIAQKIFQGKKDFKLIRSHTINYGKIINPENGNILDEVLVSKMEKPKTFTREDVVEINCHGGLIVLKNILELCINQGARLAEPGEFTKRAFLNGRIDLSQAEAVIDLINSKTNESSKAAISQLEGKLSRKLKAARSKLIEFLAHIEVTVDYPEHDIEEITGQMIYKEIGEVKEKLYDIIKGFEKGRIIREGIDAVIIGRPNVGKSSLLNELSGKSRAIVTDIPGTTRDIIEEYININGIPMRIIDTAGIRETEDVVEKIGVEKTHRAIDEADLIIMMIDAKRGMDEEDNKILTMLGDKKLIILINKTDIVDENQINRIESLLKGKKYIKTSMKEGTGISELENAITELFVQGEVNINEEVLLTNIRHKNLIDRAVSSIERAMDAIENSMTLDLVSIDVTDAADYLGQITGESVSEDVMHEIFSRFCLGK</sequence>
<dbReference type="GO" id="GO:0030488">
    <property type="term" value="P:tRNA methylation"/>
    <property type="evidence" value="ECO:0007669"/>
    <property type="project" value="TreeGrafter"/>
</dbReference>
<dbReference type="FunFam" id="3.40.50.300:FF:000494">
    <property type="entry name" value="tRNA modification GTPase MnmE"/>
    <property type="match status" value="1"/>
</dbReference>
<evidence type="ECO:0000256" key="3">
    <source>
        <dbReference type="ARBA" id="ARBA00022694"/>
    </source>
</evidence>
<dbReference type="Gene3D" id="3.40.50.300">
    <property type="entry name" value="P-loop containing nucleotide triphosphate hydrolases"/>
    <property type="match status" value="1"/>
</dbReference>
<dbReference type="NCBIfam" id="TIGR00450">
    <property type="entry name" value="mnmE_trmE_thdF"/>
    <property type="match status" value="1"/>
</dbReference>
<dbReference type="SUPFAM" id="SSF52540">
    <property type="entry name" value="P-loop containing nucleoside triphosphate hydrolases"/>
    <property type="match status" value="1"/>
</dbReference>
<accession>A0A4Q0I0R1</accession>
<feature type="binding site" evidence="10">
    <location>
        <position position="459"/>
    </location>
    <ligand>
        <name>(6S)-5-formyl-5,6,7,8-tetrahydrofolate</name>
        <dbReference type="ChEBI" id="CHEBI:57457"/>
    </ligand>
</feature>
<dbReference type="AlphaFoldDB" id="A0A4Q0I0R1"/>
<dbReference type="InterPro" id="IPR027266">
    <property type="entry name" value="TrmE/GcvT-like"/>
</dbReference>
<evidence type="ECO:0000313" key="14">
    <source>
        <dbReference type="Proteomes" id="UP000289166"/>
    </source>
</evidence>
<comment type="subcellular location">
    <subcellularLocation>
        <location evidence="10">Cytoplasm</location>
    </subcellularLocation>
</comment>
<proteinExistence type="inferred from homology"/>
<feature type="binding site" evidence="10">
    <location>
        <position position="23"/>
    </location>
    <ligand>
        <name>(6S)-5-formyl-5,6,7,8-tetrahydrofolate</name>
        <dbReference type="ChEBI" id="CHEBI:57457"/>
    </ligand>
</feature>
<keyword evidence="14" id="KW-1185">Reference proteome</keyword>
<evidence type="ECO:0000259" key="12">
    <source>
        <dbReference type="PROSITE" id="PS51709"/>
    </source>
</evidence>
<dbReference type="HAMAP" id="MF_00379">
    <property type="entry name" value="GTPase_MnmE"/>
    <property type="match status" value="1"/>
</dbReference>
<dbReference type="InterPro" id="IPR027417">
    <property type="entry name" value="P-loop_NTPase"/>
</dbReference>
<keyword evidence="4 10" id="KW-0479">Metal-binding</keyword>
<feature type="binding site" evidence="10">
    <location>
        <position position="125"/>
    </location>
    <ligand>
        <name>(6S)-5-formyl-5,6,7,8-tetrahydrofolate</name>
        <dbReference type="ChEBI" id="CHEBI:57457"/>
    </ligand>
</feature>
<dbReference type="Pfam" id="PF12631">
    <property type="entry name" value="MnmE_helical"/>
    <property type="match status" value="1"/>
</dbReference>
<evidence type="ECO:0000256" key="7">
    <source>
        <dbReference type="ARBA" id="ARBA00022842"/>
    </source>
</evidence>
<dbReference type="InterPro" id="IPR006073">
    <property type="entry name" value="GTP-bd"/>
</dbReference>
<dbReference type="GO" id="GO:0005525">
    <property type="term" value="F:GTP binding"/>
    <property type="evidence" value="ECO:0007669"/>
    <property type="project" value="UniProtKB-UniRule"/>
</dbReference>
<protein>
    <recommendedName>
        <fullName evidence="10">tRNA modification GTPase MnmE</fullName>
        <ecNumber evidence="10">3.6.-.-</ecNumber>
    </recommendedName>
</protein>
<dbReference type="EMBL" id="RLII01000034">
    <property type="protein sequence ID" value="RXE57806.1"/>
    <property type="molecule type" value="Genomic_DNA"/>
</dbReference>
<dbReference type="PANTHER" id="PTHR42714">
    <property type="entry name" value="TRNA MODIFICATION GTPASE GTPBP3"/>
    <property type="match status" value="1"/>
</dbReference>
<evidence type="ECO:0000256" key="10">
    <source>
        <dbReference type="HAMAP-Rule" id="MF_00379"/>
    </source>
</evidence>
<comment type="cofactor">
    <cofactor evidence="10">
        <name>K(+)</name>
        <dbReference type="ChEBI" id="CHEBI:29103"/>
    </cofactor>
    <text evidence="10">Binds 1 potassium ion per subunit.</text>
</comment>
<dbReference type="GO" id="GO:0003924">
    <property type="term" value="F:GTPase activity"/>
    <property type="evidence" value="ECO:0007669"/>
    <property type="project" value="UniProtKB-UniRule"/>
</dbReference>
<dbReference type="InterPro" id="IPR025867">
    <property type="entry name" value="MnmE_helical"/>
</dbReference>
<feature type="binding site" evidence="10">
    <location>
        <begin position="250"/>
        <end position="256"/>
    </location>
    <ligand>
        <name>GTP</name>
        <dbReference type="ChEBI" id="CHEBI:37565"/>
    </ligand>
</feature>
<feature type="binding site" evidence="10">
    <location>
        <position position="86"/>
    </location>
    <ligand>
        <name>(6S)-5-formyl-5,6,7,8-tetrahydrofolate</name>
        <dbReference type="ChEBI" id="CHEBI:57457"/>
    </ligand>
</feature>
<organism evidence="13 14">
    <name type="scientific">Acetivibrio mesophilus</name>
    <dbReference type="NCBI Taxonomy" id="2487273"/>
    <lineage>
        <taxon>Bacteria</taxon>
        <taxon>Bacillati</taxon>
        <taxon>Bacillota</taxon>
        <taxon>Clostridia</taxon>
        <taxon>Eubacteriales</taxon>
        <taxon>Oscillospiraceae</taxon>
        <taxon>Acetivibrio</taxon>
    </lineage>
</organism>
<dbReference type="PRINTS" id="PR00449">
    <property type="entry name" value="RASTRNSFRMNG"/>
</dbReference>
<evidence type="ECO:0000256" key="4">
    <source>
        <dbReference type="ARBA" id="ARBA00022723"/>
    </source>
</evidence>
<feature type="binding site" evidence="10">
    <location>
        <position position="256"/>
    </location>
    <ligand>
        <name>Mg(2+)</name>
        <dbReference type="ChEBI" id="CHEBI:18420"/>
    </ligand>
</feature>
<dbReference type="RefSeq" id="WP_128706431.1">
    <property type="nucleotide sequence ID" value="NZ_RLII01000034.1"/>
</dbReference>
<dbReference type="EC" id="3.6.-.-" evidence="10"/>
<evidence type="ECO:0000256" key="5">
    <source>
        <dbReference type="ARBA" id="ARBA00022741"/>
    </source>
</evidence>
<keyword evidence="7 10" id="KW-0460">Magnesium</keyword>
<name>A0A4Q0I0R1_9FIRM</name>
<feature type="binding site" evidence="10">
    <location>
        <begin position="275"/>
        <end position="278"/>
    </location>
    <ligand>
        <name>GTP</name>
        <dbReference type="ChEBI" id="CHEBI:37565"/>
    </ligand>
</feature>
<dbReference type="FunFam" id="3.30.1360.120:FF:000003">
    <property type="entry name" value="tRNA modification GTPase MnmE"/>
    <property type="match status" value="1"/>
</dbReference>
<comment type="caution">
    <text evidence="13">The sequence shown here is derived from an EMBL/GenBank/DDBJ whole genome shotgun (WGS) entry which is preliminary data.</text>
</comment>
<feature type="binding site" evidence="10">
    <location>
        <position position="255"/>
    </location>
    <ligand>
        <name>K(+)</name>
        <dbReference type="ChEBI" id="CHEBI:29103"/>
    </ligand>
</feature>
<feature type="binding site" evidence="10">
    <location>
        <begin position="231"/>
        <end position="236"/>
    </location>
    <ligand>
        <name>GTP</name>
        <dbReference type="ChEBI" id="CHEBI:37565"/>
    </ligand>
</feature>
<feature type="binding site" evidence="10">
    <location>
        <position position="235"/>
    </location>
    <ligand>
        <name>Mg(2+)</name>
        <dbReference type="ChEBI" id="CHEBI:18420"/>
    </ligand>
</feature>
<reference evidence="14" key="1">
    <citation type="submission" date="2018-11" db="EMBL/GenBank/DDBJ databases">
        <title>Genome sequencing of a novel mesophilic and cellulolytic organism within the genus Hungateiclostridium.</title>
        <authorList>
            <person name="Rettenmaier R."/>
            <person name="Liebl W."/>
            <person name="Zverlov V."/>
        </authorList>
    </citation>
    <scope>NUCLEOTIDE SEQUENCE [LARGE SCALE GENOMIC DNA]</scope>
    <source>
        <strain evidence="14">N2K1</strain>
    </source>
</reference>
<keyword evidence="6 10" id="KW-0378">Hydrolase</keyword>
<keyword evidence="3 10" id="KW-0819">tRNA processing</keyword>
<dbReference type="GO" id="GO:0002098">
    <property type="term" value="P:tRNA wobble uridine modification"/>
    <property type="evidence" value="ECO:0007669"/>
    <property type="project" value="TreeGrafter"/>
</dbReference>
<dbReference type="PANTHER" id="PTHR42714:SF2">
    <property type="entry name" value="TRNA MODIFICATION GTPASE GTPBP3, MITOCHONDRIAL"/>
    <property type="match status" value="1"/>
</dbReference>
<dbReference type="NCBIfam" id="NF003661">
    <property type="entry name" value="PRK05291.1-3"/>
    <property type="match status" value="1"/>
</dbReference>
<evidence type="ECO:0000256" key="9">
    <source>
        <dbReference type="ARBA" id="ARBA00023134"/>
    </source>
</evidence>
<evidence type="ECO:0000256" key="6">
    <source>
        <dbReference type="ARBA" id="ARBA00022801"/>
    </source>
</evidence>
<evidence type="ECO:0000256" key="1">
    <source>
        <dbReference type="ARBA" id="ARBA00011043"/>
    </source>
</evidence>
<feature type="domain" description="TrmE-type G" evidence="12">
    <location>
        <begin position="221"/>
        <end position="380"/>
    </location>
</feature>
<keyword evidence="5 10" id="KW-0547">Nucleotide-binding</keyword>
<evidence type="ECO:0000256" key="8">
    <source>
        <dbReference type="ARBA" id="ARBA00022958"/>
    </source>
</evidence>
<dbReference type="CDD" id="cd04164">
    <property type="entry name" value="trmE"/>
    <property type="match status" value="1"/>
</dbReference>
<dbReference type="InterPro" id="IPR004520">
    <property type="entry name" value="GTPase_MnmE"/>
</dbReference>
<comment type="function">
    <text evidence="10">Exhibits a very high intrinsic GTPase hydrolysis rate. Involved in the addition of a carboxymethylaminomethyl (cmnm) group at the wobble position (U34) of certain tRNAs, forming tRNA-cmnm(5)s(2)U34.</text>
</comment>
<keyword evidence="9 10" id="KW-0342">GTP-binding</keyword>
<feature type="binding site" evidence="10">
    <location>
        <position position="231"/>
    </location>
    <ligand>
        <name>K(+)</name>
        <dbReference type="ChEBI" id="CHEBI:29103"/>
    </ligand>
</feature>
<dbReference type="PROSITE" id="PS51709">
    <property type="entry name" value="G_TRME"/>
    <property type="match status" value="1"/>
</dbReference>
<gene>
    <name evidence="10 13" type="primary">mnmE</name>
    <name evidence="10" type="synonym">trmE</name>
    <name evidence="13" type="ORF">EFD62_15560</name>
</gene>
<dbReference type="GO" id="GO:0042802">
    <property type="term" value="F:identical protein binding"/>
    <property type="evidence" value="ECO:0007669"/>
    <property type="project" value="UniProtKB-ARBA"/>
</dbReference>
<dbReference type="GO" id="GO:0005829">
    <property type="term" value="C:cytosol"/>
    <property type="evidence" value="ECO:0007669"/>
    <property type="project" value="TreeGrafter"/>
</dbReference>
<evidence type="ECO:0000256" key="11">
    <source>
        <dbReference type="RuleBase" id="RU003313"/>
    </source>
</evidence>
<comment type="caution">
    <text evidence="10">Lacks conserved residue(s) required for the propagation of feature annotation.</text>
</comment>
<feature type="binding site" evidence="10">
    <location>
        <position position="252"/>
    </location>
    <ligand>
        <name>K(+)</name>
        <dbReference type="ChEBI" id="CHEBI:29103"/>
    </ligand>
</feature>
<comment type="subunit">
    <text evidence="10">Homodimer. Heterotetramer of two MnmE and two MnmG subunits.</text>
</comment>
<dbReference type="OrthoDB" id="9805918at2"/>
<dbReference type="Gene3D" id="3.30.1360.120">
    <property type="entry name" value="Probable tRNA modification gtpase trme, domain 1"/>
    <property type="match status" value="1"/>
</dbReference>
<comment type="similarity">
    <text evidence="1 10 11">Belongs to the TRAFAC class TrmE-Era-EngA-EngB-Septin-like GTPase superfamily. TrmE GTPase family.</text>
</comment>
<feature type="binding site" evidence="10">
    <location>
        <position position="250"/>
    </location>
    <ligand>
        <name>K(+)</name>
        <dbReference type="ChEBI" id="CHEBI:29103"/>
    </ligand>
</feature>
<dbReference type="NCBIfam" id="TIGR00231">
    <property type="entry name" value="small_GTP"/>
    <property type="match status" value="1"/>
</dbReference>
<keyword evidence="2 10" id="KW-0963">Cytoplasm</keyword>
<dbReference type="InterPro" id="IPR031168">
    <property type="entry name" value="G_TrmE"/>
</dbReference>
<evidence type="ECO:0000256" key="2">
    <source>
        <dbReference type="ARBA" id="ARBA00022490"/>
    </source>
</evidence>
<dbReference type="Proteomes" id="UP000289166">
    <property type="component" value="Unassembled WGS sequence"/>
</dbReference>
<dbReference type="InterPro" id="IPR018948">
    <property type="entry name" value="GTP-bd_TrmE_N"/>
</dbReference>
<dbReference type="Gene3D" id="1.20.120.430">
    <property type="entry name" value="tRNA modification GTPase MnmE domain 2"/>
    <property type="match status" value="1"/>
</dbReference>
<dbReference type="InterPro" id="IPR027368">
    <property type="entry name" value="MnmE_dom2"/>
</dbReference>
<dbReference type="Pfam" id="PF01926">
    <property type="entry name" value="MMR_HSR1"/>
    <property type="match status" value="1"/>
</dbReference>
<dbReference type="Pfam" id="PF10396">
    <property type="entry name" value="TrmE_N"/>
    <property type="match status" value="1"/>
</dbReference>
<dbReference type="CDD" id="cd14858">
    <property type="entry name" value="TrmE_N"/>
    <property type="match status" value="1"/>
</dbReference>
<evidence type="ECO:0000313" key="13">
    <source>
        <dbReference type="EMBL" id="RXE57806.1"/>
    </source>
</evidence>